<proteinExistence type="inferred from homology"/>
<dbReference type="GO" id="GO:0006412">
    <property type="term" value="P:translation"/>
    <property type="evidence" value="ECO:0007669"/>
    <property type="project" value="UniProtKB-UniRule"/>
</dbReference>
<sequence length="61" mass="7177">MKFMELKNLGVLELKKRLEELKDETHSLSVKKRLNQLKNTHKLKLLKKDIARVLTALHGKK</sequence>
<dbReference type="SUPFAM" id="SSF46561">
    <property type="entry name" value="Ribosomal protein L29 (L29p)"/>
    <property type="match status" value="1"/>
</dbReference>
<dbReference type="GO" id="GO:0003735">
    <property type="term" value="F:structural constituent of ribosome"/>
    <property type="evidence" value="ECO:0007669"/>
    <property type="project" value="InterPro"/>
</dbReference>
<dbReference type="InterPro" id="IPR018254">
    <property type="entry name" value="Ribosomal_uL29_CS"/>
</dbReference>
<comment type="caution">
    <text evidence="7">The sequence shown here is derived from an EMBL/GenBank/DDBJ whole genome shotgun (WGS) entry which is preliminary data.</text>
</comment>
<dbReference type="EMBL" id="PFAK01000016">
    <property type="protein sequence ID" value="PIR96454.1"/>
    <property type="molecule type" value="Genomic_DNA"/>
</dbReference>
<name>A0A2H0VBH8_9BACT</name>
<keyword evidence="2 5" id="KW-0689">Ribosomal protein</keyword>
<dbReference type="InterPro" id="IPR036049">
    <property type="entry name" value="Ribosomal_uL29_sf"/>
</dbReference>
<evidence type="ECO:0000256" key="1">
    <source>
        <dbReference type="ARBA" id="ARBA00009254"/>
    </source>
</evidence>
<dbReference type="PROSITE" id="PS00579">
    <property type="entry name" value="RIBOSOMAL_L29"/>
    <property type="match status" value="1"/>
</dbReference>
<evidence type="ECO:0000256" key="5">
    <source>
        <dbReference type="HAMAP-Rule" id="MF_00374"/>
    </source>
</evidence>
<feature type="coiled-coil region" evidence="6">
    <location>
        <begin position="4"/>
        <end position="31"/>
    </location>
</feature>
<reference evidence="8" key="1">
    <citation type="submission" date="2017-09" db="EMBL/GenBank/DDBJ databases">
        <title>Depth-based differentiation of microbial function through sediment-hosted aquifers and enrichment of novel symbionts in the deep terrestrial subsurface.</title>
        <authorList>
            <person name="Probst A.J."/>
            <person name="Ladd B."/>
            <person name="Jarett J.K."/>
            <person name="Geller-Mcgrath D.E."/>
            <person name="Sieber C.M.K."/>
            <person name="Emerson J.B."/>
            <person name="Anantharaman K."/>
            <person name="Thomas B.C."/>
            <person name="Malmstrom R."/>
            <person name="Stieglmeier M."/>
            <person name="Klingl A."/>
            <person name="Woyke T."/>
            <person name="Ryan C.M."/>
            <person name="Banfield J.F."/>
        </authorList>
    </citation>
    <scope>NUCLEOTIDE SEQUENCE [LARGE SCALE GENOMIC DNA]</scope>
</reference>
<dbReference type="Proteomes" id="UP000230922">
    <property type="component" value="Unassembled WGS sequence"/>
</dbReference>
<organism evidence="7 8">
    <name type="scientific">Candidatus Doudnabacteria bacterium CG10_big_fil_rev_8_21_14_0_10_42_18</name>
    <dbReference type="NCBI Taxonomy" id="1974552"/>
    <lineage>
        <taxon>Bacteria</taxon>
        <taxon>Candidatus Doudnaibacteriota</taxon>
    </lineage>
</organism>
<keyword evidence="6" id="KW-0175">Coiled coil</keyword>
<evidence type="ECO:0000313" key="7">
    <source>
        <dbReference type="EMBL" id="PIR96454.1"/>
    </source>
</evidence>
<evidence type="ECO:0000256" key="3">
    <source>
        <dbReference type="ARBA" id="ARBA00023274"/>
    </source>
</evidence>
<dbReference type="GO" id="GO:0005840">
    <property type="term" value="C:ribosome"/>
    <property type="evidence" value="ECO:0007669"/>
    <property type="project" value="UniProtKB-KW"/>
</dbReference>
<dbReference type="GO" id="GO:1990904">
    <property type="term" value="C:ribonucleoprotein complex"/>
    <property type="evidence" value="ECO:0007669"/>
    <property type="project" value="UniProtKB-KW"/>
</dbReference>
<gene>
    <name evidence="5" type="primary">rpmC</name>
    <name evidence="7" type="ORF">COT92_01030</name>
</gene>
<dbReference type="HAMAP" id="MF_00374">
    <property type="entry name" value="Ribosomal_uL29"/>
    <property type="match status" value="1"/>
</dbReference>
<dbReference type="NCBIfam" id="TIGR00012">
    <property type="entry name" value="L29"/>
    <property type="match status" value="1"/>
</dbReference>
<dbReference type="InterPro" id="IPR001854">
    <property type="entry name" value="Ribosomal_uL29"/>
</dbReference>
<accession>A0A2H0VBH8</accession>
<evidence type="ECO:0000313" key="8">
    <source>
        <dbReference type="Proteomes" id="UP000230922"/>
    </source>
</evidence>
<dbReference type="Gene3D" id="1.10.287.310">
    <property type="match status" value="1"/>
</dbReference>
<protein>
    <recommendedName>
        <fullName evidence="4 5">Large ribosomal subunit protein uL29</fullName>
    </recommendedName>
</protein>
<dbReference type="Pfam" id="PF00831">
    <property type="entry name" value="Ribosomal_L29"/>
    <property type="match status" value="1"/>
</dbReference>
<keyword evidence="3 5" id="KW-0687">Ribonucleoprotein</keyword>
<evidence type="ECO:0000256" key="2">
    <source>
        <dbReference type="ARBA" id="ARBA00022980"/>
    </source>
</evidence>
<evidence type="ECO:0000256" key="4">
    <source>
        <dbReference type="ARBA" id="ARBA00035204"/>
    </source>
</evidence>
<evidence type="ECO:0000256" key="6">
    <source>
        <dbReference type="SAM" id="Coils"/>
    </source>
</evidence>
<dbReference type="AlphaFoldDB" id="A0A2H0VBH8"/>
<comment type="similarity">
    <text evidence="1 5">Belongs to the universal ribosomal protein uL29 family.</text>
</comment>